<dbReference type="AlphaFoldDB" id="A0A7J9B100"/>
<protein>
    <submittedName>
        <fullName evidence="2">Uncharacterized protein</fullName>
    </submittedName>
</protein>
<sequence>MVPLFLLELKYHGCQCVVYSVDILFILVSIVLRKMRVLLMVVQLRLQLLKSPLRVKLWL</sequence>
<proteinExistence type="predicted"/>
<gene>
    <name evidence="2" type="ORF">Golax_020464</name>
</gene>
<keyword evidence="1" id="KW-1133">Transmembrane helix</keyword>
<accession>A0A7J9B100</accession>
<organism evidence="2 3">
    <name type="scientific">Gossypium laxum</name>
    <dbReference type="NCBI Taxonomy" id="34288"/>
    <lineage>
        <taxon>Eukaryota</taxon>
        <taxon>Viridiplantae</taxon>
        <taxon>Streptophyta</taxon>
        <taxon>Embryophyta</taxon>
        <taxon>Tracheophyta</taxon>
        <taxon>Spermatophyta</taxon>
        <taxon>Magnoliopsida</taxon>
        <taxon>eudicotyledons</taxon>
        <taxon>Gunneridae</taxon>
        <taxon>Pentapetalae</taxon>
        <taxon>rosids</taxon>
        <taxon>malvids</taxon>
        <taxon>Malvales</taxon>
        <taxon>Malvaceae</taxon>
        <taxon>Malvoideae</taxon>
        <taxon>Gossypium</taxon>
    </lineage>
</organism>
<comment type="caution">
    <text evidence="2">The sequence shown here is derived from an EMBL/GenBank/DDBJ whole genome shotgun (WGS) entry which is preliminary data.</text>
</comment>
<dbReference type="EMBL" id="JABEZV010437234">
    <property type="protein sequence ID" value="MBA0729399.1"/>
    <property type="molecule type" value="Genomic_DNA"/>
</dbReference>
<evidence type="ECO:0000256" key="1">
    <source>
        <dbReference type="SAM" id="Phobius"/>
    </source>
</evidence>
<name>A0A7J9B100_9ROSI</name>
<evidence type="ECO:0000313" key="2">
    <source>
        <dbReference type="EMBL" id="MBA0729399.1"/>
    </source>
</evidence>
<keyword evidence="3" id="KW-1185">Reference proteome</keyword>
<evidence type="ECO:0000313" key="3">
    <source>
        <dbReference type="Proteomes" id="UP000593574"/>
    </source>
</evidence>
<feature type="transmembrane region" description="Helical" evidence="1">
    <location>
        <begin position="12"/>
        <end position="32"/>
    </location>
</feature>
<keyword evidence="1" id="KW-0472">Membrane</keyword>
<keyword evidence="1" id="KW-0812">Transmembrane</keyword>
<dbReference type="Proteomes" id="UP000593574">
    <property type="component" value="Unassembled WGS sequence"/>
</dbReference>
<reference evidence="2 3" key="1">
    <citation type="journal article" date="2019" name="Genome Biol. Evol.">
        <title>Insights into the evolution of the New World diploid cottons (Gossypium, subgenus Houzingenia) based on genome sequencing.</title>
        <authorList>
            <person name="Grover C.E."/>
            <person name="Arick M.A. 2nd"/>
            <person name="Thrash A."/>
            <person name="Conover J.L."/>
            <person name="Sanders W.S."/>
            <person name="Peterson D.G."/>
            <person name="Frelichowski J.E."/>
            <person name="Scheffler J.A."/>
            <person name="Scheffler B.E."/>
            <person name="Wendel J.F."/>
        </authorList>
    </citation>
    <scope>NUCLEOTIDE SEQUENCE [LARGE SCALE GENOMIC DNA]</scope>
    <source>
        <strain evidence="2">4</strain>
        <tissue evidence="2">Leaf</tissue>
    </source>
</reference>